<evidence type="ECO:0000313" key="3">
    <source>
        <dbReference type="Proteomes" id="UP001500021"/>
    </source>
</evidence>
<comment type="caution">
    <text evidence="2">The sequence shown here is derived from an EMBL/GenBank/DDBJ whole genome shotgun (WGS) entry which is preliminary data.</text>
</comment>
<feature type="transmembrane region" description="Helical" evidence="1">
    <location>
        <begin position="29"/>
        <end position="47"/>
    </location>
</feature>
<sequence length="56" mass="6170">MEKSKNKYTATSLMLTTIGTLLISQKPPFYLDIVILCVALAFGVIGYNKGEKCQNT</sequence>
<accession>A0ABN1L8E9</accession>
<protein>
    <submittedName>
        <fullName evidence="2">Uncharacterized protein</fullName>
    </submittedName>
</protein>
<evidence type="ECO:0000256" key="1">
    <source>
        <dbReference type="SAM" id="Phobius"/>
    </source>
</evidence>
<organism evidence="2 3">
    <name type="scientific">Colwellia asteriadis</name>
    <dbReference type="NCBI Taxonomy" id="517723"/>
    <lineage>
        <taxon>Bacteria</taxon>
        <taxon>Pseudomonadati</taxon>
        <taxon>Pseudomonadota</taxon>
        <taxon>Gammaproteobacteria</taxon>
        <taxon>Alteromonadales</taxon>
        <taxon>Colwelliaceae</taxon>
        <taxon>Colwellia</taxon>
    </lineage>
</organism>
<gene>
    <name evidence="2" type="ORF">GCM10009111_23540</name>
</gene>
<proteinExistence type="predicted"/>
<dbReference type="Proteomes" id="UP001500021">
    <property type="component" value="Unassembled WGS sequence"/>
</dbReference>
<reference evidence="2 3" key="1">
    <citation type="journal article" date="2019" name="Int. J. Syst. Evol. Microbiol.">
        <title>The Global Catalogue of Microorganisms (GCM) 10K type strain sequencing project: providing services to taxonomists for standard genome sequencing and annotation.</title>
        <authorList>
            <consortium name="The Broad Institute Genomics Platform"/>
            <consortium name="The Broad Institute Genome Sequencing Center for Infectious Disease"/>
            <person name="Wu L."/>
            <person name="Ma J."/>
        </authorList>
    </citation>
    <scope>NUCLEOTIDE SEQUENCE [LARGE SCALE GENOMIC DNA]</scope>
    <source>
        <strain evidence="2 3">JCM 15608</strain>
    </source>
</reference>
<dbReference type="RefSeq" id="WP_343817668.1">
    <property type="nucleotide sequence ID" value="NZ_BAAAFA010000008.1"/>
</dbReference>
<keyword evidence="1" id="KW-1133">Transmembrane helix</keyword>
<dbReference type="EMBL" id="BAAAFA010000008">
    <property type="protein sequence ID" value="GAA0819484.1"/>
    <property type="molecule type" value="Genomic_DNA"/>
</dbReference>
<evidence type="ECO:0000313" key="2">
    <source>
        <dbReference type="EMBL" id="GAA0819484.1"/>
    </source>
</evidence>
<keyword evidence="1" id="KW-0472">Membrane</keyword>
<name>A0ABN1L8E9_9GAMM</name>
<keyword evidence="3" id="KW-1185">Reference proteome</keyword>
<keyword evidence="1" id="KW-0812">Transmembrane</keyword>